<organism evidence="2 3">
    <name type="scientific">Lachnotalea glycerini</name>
    <dbReference type="NCBI Taxonomy" id="1763509"/>
    <lineage>
        <taxon>Bacteria</taxon>
        <taxon>Bacillati</taxon>
        <taxon>Bacillota</taxon>
        <taxon>Clostridia</taxon>
        <taxon>Lachnospirales</taxon>
        <taxon>Lachnospiraceae</taxon>
        <taxon>Lachnotalea</taxon>
    </lineage>
</organism>
<evidence type="ECO:0000313" key="2">
    <source>
        <dbReference type="EMBL" id="PXV93283.1"/>
    </source>
</evidence>
<dbReference type="Proteomes" id="UP000247523">
    <property type="component" value="Unassembled WGS sequence"/>
</dbReference>
<protein>
    <submittedName>
        <fullName evidence="2">Sugar phosphate isomerase/epimerase</fullName>
    </submittedName>
</protein>
<proteinExistence type="predicted"/>
<dbReference type="PANTHER" id="PTHR12110">
    <property type="entry name" value="HYDROXYPYRUVATE ISOMERASE"/>
    <property type="match status" value="1"/>
</dbReference>
<dbReference type="SUPFAM" id="SSF51658">
    <property type="entry name" value="Xylose isomerase-like"/>
    <property type="match status" value="1"/>
</dbReference>
<dbReference type="RefSeq" id="WP_110290436.1">
    <property type="nucleotide sequence ID" value="NZ_QICS01000002.1"/>
</dbReference>
<dbReference type="PANTHER" id="PTHR12110:SF21">
    <property type="entry name" value="XYLOSE ISOMERASE-LIKE TIM BARREL DOMAIN-CONTAINING PROTEIN"/>
    <property type="match status" value="1"/>
</dbReference>
<feature type="domain" description="Xylose isomerase-like TIM barrel" evidence="1">
    <location>
        <begin position="20"/>
        <end position="303"/>
    </location>
</feature>
<dbReference type="AlphaFoldDB" id="A0A318EU89"/>
<dbReference type="InterPro" id="IPR050312">
    <property type="entry name" value="IolE/XylAMocC-like"/>
</dbReference>
<dbReference type="InterPro" id="IPR013022">
    <property type="entry name" value="Xyl_isomerase-like_TIM-brl"/>
</dbReference>
<dbReference type="EMBL" id="QICS01000002">
    <property type="protein sequence ID" value="PXV93283.1"/>
    <property type="molecule type" value="Genomic_DNA"/>
</dbReference>
<dbReference type="Gene3D" id="3.20.20.150">
    <property type="entry name" value="Divalent-metal-dependent TIM barrel enzymes"/>
    <property type="match status" value="1"/>
</dbReference>
<accession>A0A318EU89</accession>
<evidence type="ECO:0000313" key="3">
    <source>
        <dbReference type="Proteomes" id="UP000247523"/>
    </source>
</evidence>
<name>A0A318EU89_9FIRM</name>
<dbReference type="InterPro" id="IPR036237">
    <property type="entry name" value="Xyl_isomerase-like_sf"/>
</dbReference>
<evidence type="ECO:0000259" key="1">
    <source>
        <dbReference type="Pfam" id="PF01261"/>
    </source>
</evidence>
<dbReference type="Pfam" id="PF01261">
    <property type="entry name" value="AP_endonuc_2"/>
    <property type="match status" value="1"/>
</dbReference>
<sequence>MKLSYIPDSLGYMPFETMLDTVKELGIHALEIQTGNWSKAPHLNLDELVSSNIARDKYMEALKKRDIELIALNCSGNPLAYQKDMEVTRKTFQLANLLGIKKIVMMSGLPAGCKGDKTPVWVTTSWPPETQEVLRYQWEEVAIPVWHQLVKEAKNCGIEKIALENHGYQLVYNPETLFQLRKEVGNMIGMNMDPGHLFWMGGDPIEAVRELGDALYHIHGKDSRLERRRIGSNGVLDTKTIDLYRLRSWNYVAVGCGHDLQWWKEFFSVCRMEGYNDYVSLEMEDMTMDPLEGVKVSVEALKQSISK</sequence>
<comment type="caution">
    <text evidence="2">The sequence shown here is derived from an EMBL/GenBank/DDBJ whole genome shotgun (WGS) entry which is preliminary data.</text>
</comment>
<dbReference type="GO" id="GO:0016853">
    <property type="term" value="F:isomerase activity"/>
    <property type="evidence" value="ECO:0007669"/>
    <property type="project" value="UniProtKB-KW"/>
</dbReference>
<keyword evidence="2" id="KW-0413">Isomerase</keyword>
<reference evidence="2 3" key="1">
    <citation type="submission" date="2018-05" db="EMBL/GenBank/DDBJ databases">
        <title>Genomic Encyclopedia of Type Strains, Phase IV (KMG-IV): sequencing the most valuable type-strain genomes for metagenomic binning, comparative biology and taxonomic classification.</title>
        <authorList>
            <person name="Goeker M."/>
        </authorList>
    </citation>
    <scope>NUCLEOTIDE SEQUENCE [LARGE SCALE GENOMIC DNA]</scope>
    <source>
        <strain evidence="2 3">DSM 28816</strain>
    </source>
</reference>
<gene>
    <name evidence="2" type="ORF">C8E03_10250</name>
</gene>